<dbReference type="GeneID" id="119742587"/>
<dbReference type="NCBIfam" id="TIGR00165">
    <property type="entry name" value="S18"/>
    <property type="match status" value="1"/>
</dbReference>
<name>A0A914BGQ8_PATMI</name>
<dbReference type="Proteomes" id="UP000887568">
    <property type="component" value="Unplaced"/>
</dbReference>
<evidence type="ECO:0008006" key="6">
    <source>
        <dbReference type="Google" id="ProtNLM"/>
    </source>
</evidence>
<evidence type="ECO:0000256" key="3">
    <source>
        <dbReference type="RuleBase" id="RU003910"/>
    </source>
</evidence>
<dbReference type="EnsemblMetazoa" id="XM_038218684.1">
    <property type="protein sequence ID" value="XP_038074612.1"/>
    <property type="gene ID" value="LOC119742587"/>
</dbReference>
<protein>
    <recommendedName>
        <fullName evidence="6">Mitochondrial ribosomal protein S18A</fullName>
    </recommendedName>
</protein>
<keyword evidence="1 3" id="KW-0689">Ribosomal protein</keyword>
<dbReference type="PANTHER" id="PTHR13479:SF66">
    <property type="entry name" value="LARGE RIBOSOMAL SUBUNIT PROTEIN ML66"/>
    <property type="match status" value="1"/>
</dbReference>
<keyword evidence="5" id="KW-1185">Reference proteome</keyword>
<comment type="similarity">
    <text evidence="3">Belongs to the bacterial ribosomal protein bS18 family.</text>
</comment>
<dbReference type="RefSeq" id="XP_038074612.1">
    <property type="nucleotide sequence ID" value="XM_038218684.1"/>
</dbReference>
<dbReference type="GO" id="GO:0032543">
    <property type="term" value="P:mitochondrial translation"/>
    <property type="evidence" value="ECO:0007669"/>
    <property type="project" value="TreeGrafter"/>
</dbReference>
<dbReference type="SUPFAM" id="SSF46911">
    <property type="entry name" value="Ribosomal protein S18"/>
    <property type="match status" value="1"/>
</dbReference>
<keyword evidence="2 3" id="KW-0687">Ribonucleoprotein</keyword>
<dbReference type="Pfam" id="PF01084">
    <property type="entry name" value="Ribosomal_S18"/>
    <property type="match status" value="1"/>
</dbReference>
<dbReference type="GO" id="GO:0070181">
    <property type="term" value="F:small ribosomal subunit rRNA binding"/>
    <property type="evidence" value="ECO:0007669"/>
    <property type="project" value="TreeGrafter"/>
</dbReference>
<dbReference type="OrthoDB" id="10054543at2759"/>
<evidence type="ECO:0000313" key="4">
    <source>
        <dbReference type="EnsemblMetazoa" id="XP_038074612.1"/>
    </source>
</evidence>
<organism evidence="4 5">
    <name type="scientific">Patiria miniata</name>
    <name type="common">Bat star</name>
    <name type="synonym">Asterina miniata</name>
    <dbReference type="NCBI Taxonomy" id="46514"/>
    <lineage>
        <taxon>Eukaryota</taxon>
        <taxon>Metazoa</taxon>
        <taxon>Echinodermata</taxon>
        <taxon>Eleutherozoa</taxon>
        <taxon>Asterozoa</taxon>
        <taxon>Asteroidea</taxon>
        <taxon>Valvatacea</taxon>
        <taxon>Valvatida</taxon>
        <taxon>Asterinidae</taxon>
        <taxon>Patiria</taxon>
    </lineage>
</organism>
<dbReference type="InterPro" id="IPR001648">
    <property type="entry name" value="Ribosomal_bS18"/>
</dbReference>
<evidence type="ECO:0000256" key="1">
    <source>
        <dbReference type="ARBA" id="ARBA00022980"/>
    </source>
</evidence>
<evidence type="ECO:0000313" key="5">
    <source>
        <dbReference type="Proteomes" id="UP000887568"/>
    </source>
</evidence>
<dbReference type="OMA" id="RGIHITP"/>
<dbReference type="Gene3D" id="4.10.640.10">
    <property type="entry name" value="Ribosomal protein S18"/>
    <property type="match status" value="1"/>
</dbReference>
<dbReference type="PRINTS" id="PR00974">
    <property type="entry name" value="RIBOSOMALS18"/>
</dbReference>
<evidence type="ECO:0000256" key="2">
    <source>
        <dbReference type="ARBA" id="ARBA00023274"/>
    </source>
</evidence>
<sequence length="174" mass="19741">MMATRTLPLLRALSLRTILVREVRPNNNTHSVRSKHGALSSCVVNCSTDSAIHSKHREVIETVEGNSTTIEAVYKDPPENHHTIDNPHRACPICSRNLRVTYKDVLILSQFIRPDGGMLPRRITGVCKKQQRNLEECVQRAHRAGLLPDHRPPKDAGQIPPGVTYQRKIRFNRF</sequence>
<dbReference type="GO" id="GO:0005763">
    <property type="term" value="C:mitochondrial small ribosomal subunit"/>
    <property type="evidence" value="ECO:0007669"/>
    <property type="project" value="TreeGrafter"/>
</dbReference>
<reference evidence="4" key="1">
    <citation type="submission" date="2022-11" db="UniProtKB">
        <authorList>
            <consortium name="EnsemblMetazoa"/>
        </authorList>
    </citation>
    <scope>IDENTIFICATION</scope>
</reference>
<dbReference type="GO" id="GO:0003735">
    <property type="term" value="F:structural constituent of ribosome"/>
    <property type="evidence" value="ECO:0007669"/>
    <property type="project" value="InterPro"/>
</dbReference>
<proteinExistence type="inferred from homology"/>
<dbReference type="PANTHER" id="PTHR13479">
    <property type="entry name" value="30S RIBOSOMAL PROTEIN S18"/>
    <property type="match status" value="1"/>
</dbReference>
<dbReference type="InterPro" id="IPR036870">
    <property type="entry name" value="Ribosomal_bS18_sf"/>
</dbReference>
<dbReference type="AlphaFoldDB" id="A0A914BGQ8"/>
<accession>A0A914BGQ8</accession>